<feature type="transmembrane region" description="Helical" evidence="1">
    <location>
        <begin position="321"/>
        <end position="341"/>
    </location>
</feature>
<keyword evidence="1" id="KW-0812">Transmembrane</keyword>
<dbReference type="InterPro" id="IPR002656">
    <property type="entry name" value="Acyl_transf_3_dom"/>
</dbReference>
<dbReference type="GO" id="GO:0009103">
    <property type="term" value="P:lipopolysaccharide biosynthetic process"/>
    <property type="evidence" value="ECO:0007669"/>
    <property type="project" value="TreeGrafter"/>
</dbReference>
<reference evidence="4" key="1">
    <citation type="journal article" date="2014" name="Int. J. Syst. Evol. Microbiol.">
        <title>Complete genome sequence of Corynebacterium casei LMG S-19264T (=DSM 44701T), isolated from a smear-ripened cheese.</title>
        <authorList>
            <consortium name="US DOE Joint Genome Institute (JGI-PGF)"/>
            <person name="Walter F."/>
            <person name="Albersmeier A."/>
            <person name="Kalinowski J."/>
            <person name="Ruckert C."/>
        </authorList>
    </citation>
    <scope>NUCLEOTIDE SEQUENCE</scope>
    <source>
        <strain evidence="4">KCTC 12870</strain>
    </source>
</reference>
<comment type="caution">
    <text evidence="4">The sequence shown here is derived from an EMBL/GenBank/DDBJ whole genome shotgun (WGS) entry which is preliminary data.</text>
</comment>
<evidence type="ECO:0000259" key="2">
    <source>
        <dbReference type="Pfam" id="PF01757"/>
    </source>
</evidence>
<dbReference type="EMBL" id="BMXG01000020">
    <property type="protein sequence ID" value="GHC08682.1"/>
    <property type="molecule type" value="Genomic_DNA"/>
</dbReference>
<dbReference type="PANTHER" id="PTHR23028:SF53">
    <property type="entry name" value="ACYL_TRANSF_3 DOMAIN-CONTAINING PROTEIN"/>
    <property type="match status" value="1"/>
</dbReference>
<evidence type="ECO:0000313" key="5">
    <source>
        <dbReference type="Proteomes" id="UP000642829"/>
    </source>
</evidence>
<dbReference type="RefSeq" id="WP_189516189.1">
    <property type="nucleotide sequence ID" value="NZ_BMXG01000020.1"/>
</dbReference>
<dbReference type="PANTHER" id="PTHR23028">
    <property type="entry name" value="ACETYLTRANSFERASE"/>
    <property type="match status" value="1"/>
</dbReference>
<accession>A0A8J3DDX3</accession>
<feature type="domain" description="SGNH" evidence="3">
    <location>
        <begin position="418"/>
        <end position="624"/>
    </location>
</feature>
<evidence type="ECO:0000313" key="4">
    <source>
        <dbReference type="EMBL" id="GHC08682.1"/>
    </source>
</evidence>
<feature type="transmembrane region" description="Helical" evidence="1">
    <location>
        <begin position="71"/>
        <end position="90"/>
    </location>
</feature>
<feature type="transmembrane region" description="Helical" evidence="1">
    <location>
        <begin position="141"/>
        <end position="157"/>
    </location>
</feature>
<sequence>MQYRRDVDGLRAVAILAVVAFHADIGVGGGYIGVDVFFVISGFLITKIIYEQMRIGAFSILGFLSRRIRRIWPALFVLSLATLAAGWWVLLPEDYAHLSEAVGASTLYFANIFYWLTSGYFQESAQSEVMLHTWTLSLEEQFYLFLPLAMMVVLWLLPQRRRVMFGALALGLGLSFLISVYGVEHHPRAAFFLLPSRAWEFLLGSLLAITPATRMYRSNVLREVGSLLGLAAICFSAFGYSEVTPFPGLHALLPCLGALLLIACNDATTGLPSTLVGRLLSLKPIVYIGLISYSLYLWHWPIFCLAKYWSTAPTSLDQNLVLIFASLVAASLSYHLVEVPFRRAKAASTSRVFLMYFASGALLLGGVGAILASDGFPNRFPVEAQRIAEALTMWKEHQPLNRGTNRIPDDLIEIGEPYAEFASTPRPLLWGDSHAEIAALAFRQALAEMSLDGFAIGYAGQPPLIRVIDQKTGEMQESRNRSIIEFIRSEKVTDVFLVAAWYSYLHDDSAVEAFRQTIDEITAVGAKVWIVAQVPGYDHSIPKLLAREALFNADLSAYRLSPEDWRQGFGSRFESISTLIAASDLTLLDPCPYFLTDEGWYGIEQDGYPLYWDHNHLTNAAAEKAFTPLFIQALRSNDATD</sequence>
<dbReference type="InterPro" id="IPR043968">
    <property type="entry name" value="SGNH"/>
</dbReference>
<reference evidence="4" key="2">
    <citation type="submission" date="2020-09" db="EMBL/GenBank/DDBJ databases">
        <authorList>
            <person name="Sun Q."/>
            <person name="Kim S."/>
        </authorList>
    </citation>
    <scope>NUCLEOTIDE SEQUENCE</scope>
    <source>
        <strain evidence="4">KCTC 12870</strain>
    </source>
</reference>
<dbReference type="GO" id="GO:0016020">
    <property type="term" value="C:membrane"/>
    <property type="evidence" value="ECO:0007669"/>
    <property type="project" value="TreeGrafter"/>
</dbReference>
<feature type="transmembrane region" description="Helical" evidence="1">
    <location>
        <begin position="164"/>
        <end position="183"/>
    </location>
</feature>
<feature type="domain" description="Acyltransferase 3" evidence="2">
    <location>
        <begin position="6"/>
        <end position="331"/>
    </location>
</feature>
<feature type="transmembrane region" description="Helical" evidence="1">
    <location>
        <begin position="220"/>
        <end position="240"/>
    </location>
</feature>
<feature type="transmembrane region" description="Helical" evidence="1">
    <location>
        <begin position="353"/>
        <end position="372"/>
    </location>
</feature>
<evidence type="ECO:0000259" key="3">
    <source>
        <dbReference type="Pfam" id="PF19040"/>
    </source>
</evidence>
<feature type="transmembrane region" description="Helical" evidence="1">
    <location>
        <begin position="7"/>
        <end position="25"/>
    </location>
</feature>
<organism evidence="4 5">
    <name type="scientific">Cerasicoccus arenae</name>
    <dbReference type="NCBI Taxonomy" id="424488"/>
    <lineage>
        <taxon>Bacteria</taxon>
        <taxon>Pseudomonadati</taxon>
        <taxon>Verrucomicrobiota</taxon>
        <taxon>Opitutia</taxon>
        <taxon>Puniceicoccales</taxon>
        <taxon>Cerasicoccaceae</taxon>
        <taxon>Cerasicoccus</taxon>
    </lineage>
</organism>
<protein>
    <submittedName>
        <fullName evidence="4">O-antigen acetylase</fullName>
    </submittedName>
</protein>
<keyword evidence="1" id="KW-0472">Membrane</keyword>
<proteinExistence type="predicted"/>
<keyword evidence="1" id="KW-1133">Transmembrane helix</keyword>
<feature type="transmembrane region" description="Helical" evidence="1">
    <location>
        <begin position="246"/>
        <end position="264"/>
    </location>
</feature>
<dbReference type="GO" id="GO:0016747">
    <property type="term" value="F:acyltransferase activity, transferring groups other than amino-acyl groups"/>
    <property type="evidence" value="ECO:0007669"/>
    <property type="project" value="InterPro"/>
</dbReference>
<dbReference type="Proteomes" id="UP000642829">
    <property type="component" value="Unassembled WGS sequence"/>
</dbReference>
<dbReference type="InterPro" id="IPR050879">
    <property type="entry name" value="Acyltransferase_3"/>
</dbReference>
<dbReference type="Pfam" id="PF01757">
    <property type="entry name" value="Acyl_transf_3"/>
    <property type="match status" value="1"/>
</dbReference>
<dbReference type="Pfam" id="PF19040">
    <property type="entry name" value="SGNH"/>
    <property type="match status" value="1"/>
</dbReference>
<dbReference type="AlphaFoldDB" id="A0A8J3DDX3"/>
<evidence type="ECO:0000256" key="1">
    <source>
        <dbReference type="SAM" id="Phobius"/>
    </source>
</evidence>
<feature type="transmembrane region" description="Helical" evidence="1">
    <location>
        <begin position="285"/>
        <end position="309"/>
    </location>
</feature>
<feature type="transmembrane region" description="Helical" evidence="1">
    <location>
        <begin position="31"/>
        <end position="50"/>
    </location>
</feature>
<gene>
    <name evidence="4" type="ORF">GCM10007047_27350</name>
</gene>
<name>A0A8J3DDX3_9BACT</name>
<keyword evidence="5" id="KW-1185">Reference proteome</keyword>